<dbReference type="PATRIC" id="fig|889306.3.peg.3555"/>
<keyword evidence="3" id="KW-1185">Reference proteome</keyword>
<dbReference type="Pfam" id="PF20918">
    <property type="entry name" value="SPOCS_spoVID-N"/>
    <property type="match status" value="1"/>
</dbReference>
<evidence type="ECO:0000313" key="2">
    <source>
        <dbReference type="EMBL" id="KIL44574.1"/>
    </source>
</evidence>
<name>A0A0C2RS54_9BACL</name>
<accession>A0A0C2RS54</accession>
<evidence type="ECO:0000259" key="1">
    <source>
        <dbReference type="Pfam" id="PF20918"/>
    </source>
</evidence>
<dbReference type="InterPro" id="IPR048862">
    <property type="entry name" value="SPOCS_spoVID_N"/>
</dbReference>
<proteinExistence type="predicted"/>
<comment type="caution">
    <text evidence="2">The sequence shown here is derived from an EMBL/GenBank/DDBJ whole genome shotgun (WGS) entry which is preliminary data.</text>
</comment>
<protein>
    <recommendedName>
        <fullName evidence="1">Stage VI sporulation protein D N-terminal domain-containing protein</fullName>
    </recommendedName>
</protein>
<dbReference type="Proteomes" id="UP000031938">
    <property type="component" value="Unassembled WGS sequence"/>
</dbReference>
<sequence length="419" mass="47715">MYVVEETGEENLKKNQMPLLLKETIAFDGAYGLKELRSLSFEPSVSITEQPHQVLIEGNLHLVGEGVAVEVGERAIKMEGHFQRVHILNRGEDDILEFEHYFPLTVSVASARISNIHQLDVFIDHIDYELINEQSLIIHADIMIDGVSKEREIEKEFDESEQAENLLIDEAALVNEGSNEAERTEVLEMEDTMEKNEREEGIETEEVGLATILEQQNAVNVQKDVVVSESVEYNQPYQEKSEEVYELPIRVLPNPFKEWNQMSDQVESFSAENEEIQTVDGEEEVEGNHEEKIVNHADQESYSEEIPHSMVHANYDPVLYEQRSEDHPSEELVVVLEGSVEEVFPSGDDSQQAASHQGLMSFVSALEDRMTTVTIHITQQDETPEMIAERHGVSVPNLMKRNKFESRAPFDKGKVVWIP</sequence>
<organism evidence="2 3">
    <name type="scientific">Jeotgalibacillus soli</name>
    <dbReference type="NCBI Taxonomy" id="889306"/>
    <lineage>
        <taxon>Bacteria</taxon>
        <taxon>Bacillati</taxon>
        <taxon>Bacillota</taxon>
        <taxon>Bacilli</taxon>
        <taxon>Bacillales</taxon>
        <taxon>Caryophanaceae</taxon>
        <taxon>Jeotgalibacillus</taxon>
    </lineage>
</organism>
<reference evidence="2 3" key="1">
    <citation type="submission" date="2015-01" db="EMBL/GenBank/DDBJ databases">
        <title>Genome sequencing of Jeotgalibacillus soli.</title>
        <authorList>
            <person name="Goh K.M."/>
            <person name="Chan K.-G."/>
            <person name="Yaakop A.S."/>
            <person name="Ee R."/>
            <person name="Gan H.M."/>
            <person name="Chan C.S."/>
        </authorList>
    </citation>
    <scope>NUCLEOTIDE SEQUENCE [LARGE SCALE GENOMIC DNA]</scope>
    <source>
        <strain evidence="2 3">P9</strain>
    </source>
</reference>
<dbReference type="AlphaFoldDB" id="A0A0C2RS54"/>
<dbReference type="STRING" id="889306.KP78_35380"/>
<gene>
    <name evidence="2" type="ORF">KP78_35380</name>
</gene>
<feature type="domain" description="Stage VI sporulation protein D N-terminal" evidence="1">
    <location>
        <begin position="19"/>
        <end position="147"/>
    </location>
</feature>
<dbReference type="EMBL" id="JXRP01000019">
    <property type="protein sequence ID" value="KIL44574.1"/>
    <property type="molecule type" value="Genomic_DNA"/>
</dbReference>
<evidence type="ECO:0000313" key="3">
    <source>
        <dbReference type="Proteomes" id="UP000031938"/>
    </source>
</evidence>